<evidence type="ECO:0000256" key="2">
    <source>
        <dbReference type="ARBA" id="ARBA00022741"/>
    </source>
</evidence>
<dbReference type="GO" id="GO:0004674">
    <property type="term" value="F:protein serine/threonine kinase activity"/>
    <property type="evidence" value="ECO:0007669"/>
    <property type="project" value="TreeGrafter"/>
</dbReference>
<dbReference type="InterPro" id="IPR011009">
    <property type="entry name" value="Kinase-like_dom_sf"/>
</dbReference>
<dbReference type="PROSITE" id="PS50011">
    <property type="entry name" value="PROTEIN_KINASE_DOM"/>
    <property type="match status" value="1"/>
</dbReference>
<dbReference type="PANTHER" id="PTHR44329">
    <property type="entry name" value="SERINE/THREONINE-PROTEIN KINASE TNNI3K-RELATED"/>
    <property type="match status" value="1"/>
</dbReference>
<keyword evidence="1" id="KW-0808">Transferase</keyword>
<dbReference type="InterPro" id="IPR000719">
    <property type="entry name" value="Prot_kinase_dom"/>
</dbReference>
<evidence type="ECO:0000256" key="1">
    <source>
        <dbReference type="ARBA" id="ARBA00022679"/>
    </source>
</evidence>
<dbReference type="InterPro" id="IPR051681">
    <property type="entry name" value="Ser/Thr_Kinases-Pseudokinases"/>
</dbReference>
<evidence type="ECO:0000256" key="3">
    <source>
        <dbReference type="ARBA" id="ARBA00022777"/>
    </source>
</evidence>
<dbReference type="PANTHER" id="PTHR44329:SF197">
    <property type="entry name" value="PROTEIN KINASE DOMAIN-CONTAINING PROTEIN"/>
    <property type="match status" value="1"/>
</dbReference>
<dbReference type="PRINTS" id="PR00109">
    <property type="entry name" value="TYRKINASE"/>
</dbReference>
<organism evidence="6 7">
    <name type="scientific">Trapa natans</name>
    <name type="common">Water chestnut</name>
    <dbReference type="NCBI Taxonomy" id="22666"/>
    <lineage>
        <taxon>Eukaryota</taxon>
        <taxon>Viridiplantae</taxon>
        <taxon>Streptophyta</taxon>
        <taxon>Embryophyta</taxon>
        <taxon>Tracheophyta</taxon>
        <taxon>Spermatophyta</taxon>
        <taxon>Magnoliopsida</taxon>
        <taxon>eudicotyledons</taxon>
        <taxon>Gunneridae</taxon>
        <taxon>Pentapetalae</taxon>
        <taxon>rosids</taxon>
        <taxon>malvids</taxon>
        <taxon>Myrtales</taxon>
        <taxon>Lythraceae</taxon>
        <taxon>Trapa</taxon>
    </lineage>
</organism>
<gene>
    <name evidence="6" type="ORF">SAY86_023609</name>
</gene>
<dbReference type="Gene3D" id="1.10.510.10">
    <property type="entry name" value="Transferase(Phosphotransferase) domain 1"/>
    <property type="match status" value="1"/>
</dbReference>
<sequence>MSSSCCSTMVWRLTPRIAGEARESFGQPLADAIYYKNQDVIRLLEKHGAKPPVAPMRVQNSREVPEYEINPKELDFSDSVHITKGTFRSASWRGIRVAVKTLGEELFTDENKIKAFTDELSLLQKLRHPNIVQFLGAVTQSSPMMIVTEYLPKGDLREYLKRRGALKPLTAVKFALDIARGMNYLHEHKPEAVIHRDLEPSNVLRDDSGHLKVADFGVSKMLKVAKTVKEDLSVSHQDTSWRYVAPEVYRNEEYDTKVDIFSFALILQEMIEGSPPFSSTPECEVPKAYAANQRPPFRASAKHYHHGLKELIEECWHEEPFNRPTFGQVIKRLDYIYDQITSESLWKIKLLKCFQSFSFFVKKDRTNPSTRSSWSSTIR</sequence>
<dbReference type="AlphaFoldDB" id="A0AAN7R5Z4"/>
<reference evidence="6 7" key="1">
    <citation type="journal article" date="2023" name="Hortic Res">
        <title>Pangenome of water caltrop reveals structural variations and asymmetric subgenome divergence after allopolyploidization.</title>
        <authorList>
            <person name="Zhang X."/>
            <person name="Chen Y."/>
            <person name="Wang L."/>
            <person name="Yuan Y."/>
            <person name="Fang M."/>
            <person name="Shi L."/>
            <person name="Lu R."/>
            <person name="Comes H.P."/>
            <person name="Ma Y."/>
            <person name="Chen Y."/>
            <person name="Huang G."/>
            <person name="Zhou Y."/>
            <person name="Zheng Z."/>
            <person name="Qiu Y."/>
        </authorList>
    </citation>
    <scope>NUCLEOTIDE SEQUENCE [LARGE SCALE GENOMIC DNA]</scope>
    <source>
        <strain evidence="6">F231</strain>
    </source>
</reference>
<keyword evidence="4" id="KW-0067">ATP-binding</keyword>
<proteinExistence type="predicted"/>
<keyword evidence="7" id="KW-1185">Reference proteome</keyword>
<evidence type="ECO:0000259" key="5">
    <source>
        <dbReference type="PROSITE" id="PS50011"/>
    </source>
</evidence>
<evidence type="ECO:0000313" key="7">
    <source>
        <dbReference type="Proteomes" id="UP001346149"/>
    </source>
</evidence>
<dbReference type="InterPro" id="IPR001245">
    <property type="entry name" value="Ser-Thr/Tyr_kinase_cat_dom"/>
</dbReference>
<accession>A0AAN7R5Z4</accession>
<comment type="caution">
    <text evidence="6">The sequence shown here is derived from an EMBL/GenBank/DDBJ whole genome shotgun (WGS) entry which is preliminary data.</text>
</comment>
<dbReference type="CDD" id="cd13999">
    <property type="entry name" value="STKc_MAP3K-like"/>
    <property type="match status" value="1"/>
</dbReference>
<dbReference type="EMBL" id="JAXQNO010000008">
    <property type="protein sequence ID" value="KAK4793174.1"/>
    <property type="molecule type" value="Genomic_DNA"/>
</dbReference>
<keyword evidence="3" id="KW-0418">Kinase</keyword>
<name>A0AAN7R5Z4_TRANT</name>
<keyword evidence="2" id="KW-0547">Nucleotide-binding</keyword>
<protein>
    <recommendedName>
        <fullName evidence="5">Protein kinase domain-containing protein</fullName>
    </recommendedName>
</protein>
<dbReference type="PIRSF" id="PIRSF000654">
    <property type="entry name" value="Integrin-linked_kinase"/>
    <property type="match status" value="1"/>
</dbReference>
<dbReference type="FunFam" id="1.10.510.10:FF:000763">
    <property type="entry name" value="Os01g0748600 protein"/>
    <property type="match status" value="1"/>
</dbReference>
<dbReference type="SUPFAM" id="SSF56112">
    <property type="entry name" value="Protein kinase-like (PK-like)"/>
    <property type="match status" value="1"/>
</dbReference>
<dbReference type="FunFam" id="3.30.200.20:FF:000180">
    <property type="entry name" value="serine/threonine-protein kinase STY46-like"/>
    <property type="match status" value="1"/>
</dbReference>
<dbReference type="Proteomes" id="UP001346149">
    <property type="component" value="Unassembled WGS sequence"/>
</dbReference>
<feature type="domain" description="Protein kinase" evidence="5">
    <location>
        <begin position="41"/>
        <end position="336"/>
    </location>
</feature>
<dbReference type="GO" id="GO:0005524">
    <property type="term" value="F:ATP binding"/>
    <property type="evidence" value="ECO:0007669"/>
    <property type="project" value="UniProtKB-KW"/>
</dbReference>
<evidence type="ECO:0000256" key="4">
    <source>
        <dbReference type="ARBA" id="ARBA00022840"/>
    </source>
</evidence>
<evidence type="ECO:0000313" key="6">
    <source>
        <dbReference type="EMBL" id="KAK4793174.1"/>
    </source>
</evidence>
<dbReference type="Pfam" id="PF07714">
    <property type="entry name" value="PK_Tyr_Ser-Thr"/>
    <property type="match status" value="1"/>
</dbReference>